<dbReference type="EMBL" id="HQ020558">
    <property type="protein sequence ID" value="AEM00648.1"/>
    <property type="molecule type" value="Genomic_DNA"/>
</dbReference>
<dbReference type="InterPro" id="IPR004280">
    <property type="entry name" value="Herpes_UL95"/>
</dbReference>
<reference evidence="1 2" key="1">
    <citation type="journal article" date="2011" name="J. Virol.">
        <title>Direct sequencing and characterization of a clinical isolate of epstein-barr virus from nasopharyngeal carcinoma tissue by using next-generation sequencing technology.</title>
        <authorList>
            <person name="Liu P."/>
            <person name="Fang X."/>
            <person name="Feng Z."/>
            <person name="Guo Y.M."/>
            <person name="Peng R.J."/>
            <person name="Liu T."/>
            <person name="Huang Z."/>
            <person name="Feng Y."/>
            <person name="Sun X."/>
            <person name="Xiong Z."/>
            <person name="Guo X."/>
            <person name="Pang S.S."/>
            <person name="Wang B."/>
            <person name="Lv X."/>
            <person name="Feng F.T."/>
            <person name="Li D.J."/>
            <person name="Chen L.Z."/>
            <person name="Feng Q.S."/>
            <person name="Huang W.L."/>
            <person name="Zeng M.S."/>
            <person name="Bei J.X."/>
            <person name="Zhang Y."/>
            <person name="Zeng Y.X."/>
        </authorList>
    </citation>
    <scope>NUCLEOTIDE SEQUENCE [LARGE SCALE GENOMIC DNA]</scope>
    <source>
        <strain evidence="1">GD2</strain>
    </source>
</reference>
<sequence length="336" mass="38132">MFNAVKADMPADMPDDPMLARRYGQCLELALEACQDTPEQFKLVETPLKSFLLVSNILPQDNRPWHEARSSGRVAEDDYDFSSLALELLPLNPRLPEEWQFGGQGWSSRMEPSQPEMGMGLCFEVFDGDLMRIALAWNKDEVIGQALQILAHSHTWTSLVPEDPLPWMWALFYGPRSHCEERHCVYAAARGKRGPILLPTAVYTPCANIEAFLAHLTRCVYALYLDVRDWKGEDIAPPFDVSRLNKMAKQLCLLPQEPFCITRVCLLCLLHKQNLNAQYKRPVDTYDPCLILTGEAERYMVDAVGNYREASTGTTVLYPTYDLGSIVADMVTYEDE</sequence>
<evidence type="ECO:0000313" key="2">
    <source>
        <dbReference type="Proteomes" id="UP000163118"/>
    </source>
</evidence>
<dbReference type="Pfam" id="PF03038">
    <property type="entry name" value="Herpes_UL95"/>
    <property type="match status" value="1"/>
</dbReference>
<gene>
    <name evidence="1" type="primary">BGLF3</name>
</gene>
<organism evidence="1 2">
    <name type="scientific">Epstein-Barr virus (strain GD1)</name>
    <name type="common">HHV-4</name>
    <name type="synonym">Human gammaherpesvirus 4</name>
    <dbReference type="NCBI Taxonomy" id="10376"/>
    <lineage>
        <taxon>Viruses</taxon>
        <taxon>Duplodnaviria</taxon>
        <taxon>Heunggongvirae</taxon>
        <taxon>Peploviricota</taxon>
        <taxon>Herviviricetes</taxon>
        <taxon>Herpesvirales</taxon>
        <taxon>Orthoherpesviridae</taxon>
        <taxon>Gammaherpesvirinae</taxon>
        <taxon>Lymphocryptovirus</taxon>
        <taxon>Lymphocryptovirus humangamma4</taxon>
    </lineage>
</organism>
<organismHost>
    <name type="scientific">Homo sapiens</name>
    <name type="common">Human</name>
    <dbReference type="NCBI Taxonomy" id="9606"/>
</organismHost>
<evidence type="ECO:0000313" key="1">
    <source>
        <dbReference type="EMBL" id="AEM00648.1"/>
    </source>
</evidence>
<dbReference type="Proteomes" id="UP000163118">
    <property type="component" value="Segment"/>
</dbReference>
<protein>
    <submittedName>
        <fullName evidence="1">BGLF3</fullName>
    </submittedName>
</protein>
<proteinExistence type="predicted"/>
<name>G3CKR7_EBVG</name>
<accession>G3CKR7</accession>